<dbReference type="SUPFAM" id="SSF46689">
    <property type="entry name" value="Homeodomain-like"/>
    <property type="match status" value="1"/>
</dbReference>
<evidence type="ECO:0000259" key="3">
    <source>
        <dbReference type="PROSITE" id="PS50977"/>
    </source>
</evidence>
<dbReference type="Pfam" id="PF00440">
    <property type="entry name" value="TetR_N"/>
    <property type="match status" value="1"/>
</dbReference>
<dbReference type="InterPro" id="IPR001647">
    <property type="entry name" value="HTH_TetR"/>
</dbReference>
<dbReference type="KEGG" id="sbae:DSM104329_03036"/>
<keyword evidence="5" id="KW-1185">Reference proteome</keyword>
<evidence type="ECO:0000256" key="2">
    <source>
        <dbReference type="PROSITE-ProRule" id="PRU00335"/>
    </source>
</evidence>
<organism evidence="4 5">
    <name type="scientific">Capillimicrobium parvum</name>
    <dbReference type="NCBI Taxonomy" id="2884022"/>
    <lineage>
        <taxon>Bacteria</taxon>
        <taxon>Bacillati</taxon>
        <taxon>Actinomycetota</taxon>
        <taxon>Thermoleophilia</taxon>
        <taxon>Solirubrobacterales</taxon>
        <taxon>Capillimicrobiaceae</taxon>
        <taxon>Capillimicrobium</taxon>
    </lineage>
</organism>
<dbReference type="Gene3D" id="1.10.10.60">
    <property type="entry name" value="Homeodomain-like"/>
    <property type="match status" value="1"/>
</dbReference>
<dbReference type="EMBL" id="CP087164">
    <property type="protein sequence ID" value="UGS36628.1"/>
    <property type="molecule type" value="Genomic_DNA"/>
</dbReference>
<dbReference type="AlphaFoldDB" id="A0A9E7C1P0"/>
<dbReference type="RefSeq" id="WP_259310697.1">
    <property type="nucleotide sequence ID" value="NZ_CP087164.1"/>
</dbReference>
<accession>A0A9E7C1P0</accession>
<dbReference type="GO" id="GO:0000976">
    <property type="term" value="F:transcription cis-regulatory region binding"/>
    <property type="evidence" value="ECO:0007669"/>
    <property type="project" value="TreeGrafter"/>
</dbReference>
<dbReference type="InterPro" id="IPR050109">
    <property type="entry name" value="HTH-type_TetR-like_transc_reg"/>
</dbReference>
<protein>
    <submittedName>
        <fullName evidence="4">HTH-type transcriptional regulator</fullName>
    </submittedName>
</protein>
<gene>
    <name evidence="4" type="ORF">DSM104329_03036</name>
</gene>
<evidence type="ECO:0000313" key="4">
    <source>
        <dbReference type="EMBL" id="UGS36628.1"/>
    </source>
</evidence>
<dbReference type="GO" id="GO:0003700">
    <property type="term" value="F:DNA-binding transcription factor activity"/>
    <property type="evidence" value="ECO:0007669"/>
    <property type="project" value="TreeGrafter"/>
</dbReference>
<evidence type="ECO:0000313" key="5">
    <source>
        <dbReference type="Proteomes" id="UP001162834"/>
    </source>
</evidence>
<feature type="DNA-binding region" description="H-T-H motif" evidence="2">
    <location>
        <begin position="23"/>
        <end position="42"/>
    </location>
</feature>
<dbReference type="SUPFAM" id="SSF48498">
    <property type="entry name" value="Tetracyclin repressor-like, C-terminal domain"/>
    <property type="match status" value="1"/>
</dbReference>
<dbReference type="InterPro" id="IPR009057">
    <property type="entry name" value="Homeodomain-like_sf"/>
</dbReference>
<dbReference type="PANTHER" id="PTHR30055:SF153">
    <property type="entry name" value="HTH-TYPE TRANSCRIPTIONAL REPRESSOR RV3405C"/>
    <property type="match status" value="1"/>
</dbReference>
<dbReference type="PROSITE" id="PS50977">
    <property type="entry name" value="HTH_TETR_2"/>
    <property type="match status" value="1"/>
</dbReference>
<keyword evidence="1 2" id="KW-0238">DNA-binding</keyword>
<feature type="domain" description="HTH tetR-type" evidence="3">
    <location>
        <begin position="1"/>
        <end position="60"/>
    </location>
</feature>
<evidence type="ECO:0000256" key="1">
    <source>
        <dbReference type="ARBA" id="ARBA00023125"/>
    </source>
</evidence>
<proteinExistence type="predicted"/>
<dbReference type="PANTHER" id="PTHR30055">
    <property type="entry name" value="HTH-TYPE TRANSCRIPTIONAL REGULATOR RUTR"/>
    <property type="match status" value="1"/>
</dbReference>
<reference evidence="4" key="1">
    <citation type="journal article" date="2022" name="Int. J. Syst. Evol. Microbiol.">
        <title>Pseudomonas aegrilactucae sp. nov. and Pseudomonas morbosilactucae sp. nov., pathogens causing bacterial rot of lettuce in Japan.</title>
        <authorList>
            <person name="Sawada H."/>
            <person name="Fujikawa T."/>
            <person name="Satou M."/>
        </authorList>
    </citation>
    <scope>NUCLEOTIDE SEQUENCE</scope>
    <source>
        <strain evidence="4">0166_1</strain>
    </source>
</reference>
<dbReference type="Gene3D" id="1.10.357.10">
    <property type="entry name" value="Tetracycline Repressor, domain 2"/>
    <property type="match status" value="1"/>
</dbReference>
<dbReference type="InterPro" id="IPR036271">
    <property type="entry name" value="Tet_transcr_reg_TetR-rel_C_sf"/>
</dbReference>
<name>A0A9E7C1P0_9ACTN</name>
<sequence length="186" mass="20413">MADDPILDAAHAQVMAVGVKRTTLTDIASRAGVSRMTVYRRYPDVRTVLQALMTREFAALIAQATSEAGDAPDGRERVVRTSVHGAELLAAHPLFLRLLDVDPELLLPYVTERVGAFQKLVIDDLAARLGEAMREGSVREGDPRRMASAIELALRGYVLSAHSDAAEAERVHREDLRRMIDAFLAP</sequence>
<dbReference type="Proteomes" id="UP001162834">
    <property type="component" value="Chromosome"/>
</dbReference>